<dbReference type="EMBL" id="FNJN01000004">
    <property type="protein sequence ID" value="SDP07073.1"/>
    <property type="molecule type" value="Genomic_DNA"/>
</dbReference>
<accession>A0A1H0PPT8</accession>
<protein>
    <submittedName>
        <fullName evidence="1">Uncharacterized protein</fullName>
    </submittedName>
</protein>
<organism evidence="1 2">
    <name type="scientific">Microbacterium testaceum (strain StLB037)</name>
    <dbReference type="NCBI Taxonomy" id="979556"/>
    <lineage>
        <taxon>Bacteria</taxon>
        <taxon>Bacillati</taxon>
        <taxon>Actinomycetota</taxon>
        <taxon>Actinomycetes</taxon>
        <taxon>Micrococcales</taxon>
        <taxon>Microbacteriaceae</taxon>
        <taxon>Microbacterium</taxon>
    </lineage>
</organism>
<dbReference type="AlphaFoldDB" id="A0A1H0PPT8"/>
<evidence type="ECO:0000313" key="1">
    <source>
        <dbReference type="EMBL" id="SDP07073.1"/>
    </source>
</evidence>
<sequence length="52" mass="5878">MIRVAPSGEWWEQIREFTGPGRYVVAVVQCKSNGHIRNVAQSTFDTWPEATA</sequence>
<dbReference type="Proteomes" id="UP000186456">
    <property type="component" value="Unassembled WGS sequence"/>
</dbReference>
<reference evidence="1 2" key="1">
    <citation type="submission" date="2016-10" db="EMBL/GenBank/DDBJ databases">
        <authorList>
            <person name="de Groot N.N."/>
        </authorList>
    </citation>
    <scope>NUCLEOTIDE SEQUENCE [LARGE SCALE GENOMIC DNA]</scope>
    <source>
        <strain evidence="1 2">StLB037</strain>
    </source>
</reference>
<gene>
    <name evidence="1" type="ORF">SAMN04487788_1933</name>
</gene>
<evidence type="ECO:0000313" key="2">
    <source>
        <dbReference type="Proteomes" id="UP000186456"/>
    </source>
</evidence>
<name>A0A1H0PPT8_MICTS</name>
<proteinExistence type="predicted"/>